<dbReference type="Gene3D" id="2.60.120.260">
    <property type="entry name" value="Galactose-binding domain-like"/>
    <property type="match status" value="1"/>
</dbReference>
<dbReference type="InterPro" id="IPR031330">
    <property type="entry name" value="Gly_Hdrlase_35_cat"/>
</dbReference>
<dbReference type="GO" id="GO:0005975">
    <property type="term" value="P:carbohydrate metabolic process"/>
    <property type="evidence" value="ECO:0007669"/>
    <property type="project" value="InterPro"/>
</dbReference>
<dbReference type="FunFam" id="3.20.20.80:FF:000006">
    <property type="entry name" value="Beta-galactosidase"/>
    <property type="match status" value="1"/>
</dbReference>
<dbReference type="PANTHER" id="PTHR23421">
    <property type="entry name" value="BETA-GALACTOSIDASE RELATED"/>
    <property type="match status" value="1"/>
</dbReference>
<sequence>MAADAMTVQFYSQSAHCLENLSSVKDNISLSFSTRIKMTDKRGRKDRSLADLFVLTVLLLLAFSLSAHGKEEDEKKKEANSRVIGVSYDSRSLLINGKRELIFSGSIHYPRTQAEEWDDLLLKAKRGGLNCIQTYVFWNIHEPIKGKFNFSGNHDLVTFIKKIGEHGMWATLRIGPFIQAEWNHGGLPYWLKEEPGIIFRTDNPAFKHYMSQWVSKVINMMKENQLYASQGGPIILSQIENEYDHIKAAFKADGERYINWAGAFALSLDTGVPWLMCKQKSAPGEVINACNGRNCAETFSQPQASTKPKLWTENWTAQYRIFGDSPSQRPVEETAFAVAHWFAKNGSHVNYYMYYGGTNYDRTAASFVTTQYYDDAPLDEYGMIREPKWGHLRDLHYALALSRKALLWGRYNSKGHSSHLEAIWYEKPETGICAAFLKNNDTHHPHTIKFRGKDYYLPKRSISILPDCETVVFNTEQIVSQHSARLFVKSEEANKKLKWEMASEIIPINGTYFYRKPIEQYAMVKDTSDYLWYTTSIELDILDLPLRTWLYPVLEVLSLGHSMIVFVNGQFVGTRHGIKRSFSYSFNLPIKLNEGANHFAFLGTTVGMTDSGAYQEHRFTGLKSVVVKGLATGDLDLTFNGFHHKVGLDGEHLELFTEEGAKKAKWIPANKGQGPPVTWYKAYFDAPEGNDPVAIYMENMTKGMVWINGKSIGRYWSTFLTEYKKPTQSEYHIPRAFLKPKDNFLVIFDETGGFIDTVEIKTANRDRICSFVGENYPPYARSWKRDNKEIMEVVDDPRTTASLKCPRKKVISAVEHAAFGNPWGSCGLYKHENCTVEVNKLVEELCLGKKSCKIEIDRKLLMREQKVDPCPNMNPKHLAIQVQCAFKD</sequence>
<dbReference type="GO" id="GO:0004565">
    <property type="term" value="F:beta-galactosidase activity"/>
    <property type="evidence" value="ECO:0007669"/>
    <property type="project" value="UniProtKB-EC"/>
</dbReference>
<evidence type="ECO:0000256" key="9">
    <source>
        <dbReference type="ARBA" id="ARBA00023180"/>
    </source>
</evidence>
<keyword evidence="9" id="KW-0325">Glycoprotein</keyword>
<dbReference type="CDD" id="cd22842">
    <property type="entry name" value="Gal_Rha_Lectin_BGal"/>
    <property type="match status" value="1"/>
</dbReference>
<dbReference type="Pfam" id="PF17834">
    <property type="entry name" value="GHD"/>
    <property type="match status" value="1"/>
</dbReference>
<evidence type="ECO:0000256" key="4">
    <source>
        <dbReference type="ARBA" id="ARBA00012756"/>
    </source>
</evidence>
<dbReference type="PROSITE" id="PS01182">
    <property type="entry name" value="GLYCOSYL_HYDROL_F35"/>
    <property type="match status" value="1"/>
</dbReference>
<dbReference type="InterPro" id="IPR048913">
    <property type="entry name" value="BetaGal_gal-bd"/>
</dbReference>
<proteinExistence type="inferred from homology"/>
<evidence type="ECO:0000256" key="13">
    <source>
        <dbReference type="SAM" id="Phobius"/>
    </source>
</evidence>
<evidence type="ECO:0000256" key="11">
    <source>
        <dbReference type="RuleBase" id="RU000675"/>
    </source>
</evidence>
<dbReference type="SUPFAM" id="SSF49785">
    <property type="entry name" value="Galactose-binding domain-like"/>
    <property type="match status" value="2"/>
</dbReference>
<dbReference type="FunFam" id="2.60.120.260:FF:000050">
    <property type="entry name" value="Beta-galactosidase"/>
    <property type="match status" value="1"/>
</dbReference>
<dbReference type="InterPro" id="IPR043159">
    <property type="entry name" value="Lectin_gal-bd_sf"/>
</dbReference>
<protein>
    <recommendedName>
        <fullName evidence="4 11">Beta-galactosidase</fullName>
        <ecNumber evidence="4 11">3.2.1.23</ecNumber>
    </recommendedName>
</protein>
<comment type="subcellular location">
    <subcellularLocation>
        <location evidence="2">Secreted</location>
        <location evidence="2">Extracellular space</location>
        <location evidence="2">Apoplast</location>
    </subcellularLocation>
</comment>
<evidence type="ECO:0000256" key="8">
    <source>
        <dbReference type="ARBA" id="ARBA00022801"/>
    </source>
</evidence>
<keyword evidence="16" id="KW-1185">Reference proteome</keyword>
<keyword evidence="6" id="KW-0964">Secreted</keyword>
<comment type="caution">
    <text evidence="15">The sequence shown here is derived from an EMBL/GenBank/DDBJ whole genome shotgun (WGS) entry which is preliminary data.</text>
</comment>
<dbReference type="Gene3D" id="3.20.20.80">
    <property type="entry name" value="Glycosidases"/>
    <property type="match status" value="1"/>
</dbReference>
<keyword evidence="13" id="KW-1133">Transmembrane helix</keyword>
<dbReference type="Gene3D" id="2.60.120.740">
    <property type="match status" value="1"/>
</dbReference>
<keyword evidence="13" id="KW-0472">Membrane</keyword>
<feature type="domain" description="SUEL-type lectin" evidence="14">
    <location>
        <begin position="795"/>
        <end position="885"/>
    </location>
</feature>
<dbReference type="EC" id="3.2.1.23" evidence="4 11"/>
<keyword evidence="5" id="KW-0052">Apoplast</keyword>
<feature type="transmembrane region" description="Helical" evidence="13">
    <location>
        <begin position="48"/>
        <end position="67"/>
    </location>
</feature>
<dbReference type="SUPFAM" id="SSF51445">
    <property type="entry name" value="(Trans)glycosidases"/>
    <property type="match status" value="1"/>
</dbReference>
<evidence type="ECO:0000259" key="14">
    <source>
        <dbReference type="PROSITE" id="PS50228"/>
    </source>
</evidence>
<reference evidence="15" key="1">
    <citation type="submission" date="2023-05" db="EMBL/GenBank/DDBJ databases">
        <title>Nepenthes gracilis genome sequencing.</title>
        <authorList>
            <person name="Fukushima K."/>
        </authorList>
    </citation>
    <scope>NUCLEOTIDE SEQUENCE</scope>
    <source>
        <strain evidence="15">SING2019-196</strain>
    </source>
</reference>
<organism evidence="15 16">
    <name type="scientific">Nepenthes gracilis</name>
    <name type="common">Slender pitcher plant</name>
    <dbReference type="NCBI Taxonomy" id="150966"/>
    <lineage>
        <taxon>Eukaryota</taxon>
        <taxon>Viridiplantae</taxon>
        <taxon>Streptophyta</taxon>
        <taxon>Embryophyta</taxon>
        <taxon>Tracheophyta</taxon>
        <taxon>Spermatophyta</taxon>
        <taxon>Magnoliopsida</taxon>
        <taxon>eudicotyledons</taxon>
        <taxon>Gunneridae</taxon>
        <taxon>Pentapetalae</taxon>
        <taxon>Caryophyllales</taxon>
        <taxon>Nepenthaceae</taxon>
        <taxon>Nepenthes</taxon>
    </lineage>
</organism>
<name>A0AAD3XSV6_NEPGR</name>
<evidence type="ECO:0000256" key="6">
    <source>
        <dbReference type="ARBA" id="ARBA00022525"/>
    </source>
</evidence>
<keyword evidence="7" id="KW-0732">Signal</keyword>
<dbReference type="InterPro" id="IPR041392">
    <property type="entry name" value="GHD"/>
</dbReference>
<dbReference type="GO" id="GO:0048046">
    <property type="term" value="C:apoplast"/>
    <property type="evidence" value="ECO:0007669"/>
    <property type="project" value="UniProtKB-SubCell"/>
</dbReference>
<evidence type="ECO:0000256" key="12">
    <source>
        <dbReference type="RuleBase" id="RU003679"/>
    </source>
</evidence>
<keyword evidence="13" id="KW-0812">Transmembrane</keyword>
<evidence type="ECO:0000256" key="7">
    <source>
        <dbReference type="ARBA" id="ARBA00022729"/>
    </source>
</evidence>
<evidence type="ECO:0000313" key="15">
    <source>
        <dbReference type="EMBL" id="GMH16362.1"/>
    </source>
</evidence>
<evidence type="ECO:0000256" key="1">
    <source>
        <dbReference type="ARBA" id="ARBA00001412"/>
    </source>
</evidence>
<evidence type="ECO:0000256" key="10">
    <source>
        <dbReference type="ARBA" id="ARBA00023295"/>
    </source>
</evidence>
<dbReference type="Pfam" id="PF21467">
    <property type="entry name" value="BetaGal_gal-bd"/>
    <property type="match status" value="1"/>
</dbReference>
<dbReference type="PRINTS" id="PR00742">
    <property type="entry name" value="GLHYDRLASE35"/>
</dbReference>
<dbReference type="PROSITE" id="PS50228">
    <property type="entry name" value="SUEL_LECTIN"/>
    <property type="match status" value="1"/>
</dbReference>
<dbReference type="InterPro" id="IPR017853">
    <property type="entry name" value="GH"/>
</dbReference>
<keyword evidence="8 11" id="KW-0378">Hydrolase</keyword>
<dbReference type="Pfam" id="PF02140">
    <property type="entry name" value="SUEL_Lectin"/>
    <property type="match status" value="1"/>
</dbReference>
<evidence type="ECO:0000313" key="16">
    <source>
        <dbReference type="Proteomes" id="UP001279734"/>
    </source>
</evidence>
<dbReference type="InterPro" id="IPR008979">
    <property type="entry name" value="Galactose-bd-like_sf"/>
</dbReference>
<comment type="similarity">
    <text evidence="3 12">Belongs to the glycosyl hydrolase 35 family.</text>
</comment>
<evidence type="ECO:0000256" key="2">
    <source>
        <dbReference type="ARBA" id="ARBA00004271"/>
    </source>
</evidence>
<comment type="catalytic activity">
    <reaction evidence="1 11">
        <text>Hydrolysis of terminal non-reducing beta-D-galactose residues in beta-D-galactosides.</text>
        <dbReference type="EC" id="3.2.1.23"/>
    </reaction>
</comment>
<evidence type="ECO:0000256" key="5">
    <source>
        <dbReference type="ARBA" id="ARBA00022523"/>
    </source>
</evidence>
<dbReference type="AlphaFoldDB" id="A0AAD3XSV6"/>
<dbReference type="InterPro" id="IPR001944">
    <property type="entry name" value="Glycoside_Hdrlase_35"/>
</dbReference>
<dbReference type="EMBL" id="BSYO01000016">
    <property type="protein sequence ID" value="GMH16362.1"/>
    <property type="molecule type" value="Genomic_DNA"/>
</dbReference>
<dbReference type="GO" id="GO:0030246">
    <property type="term" value="F:carbohydrate binding"/>
    <property type="evidence" value="ECO:0007669"/>
    <property type="project" value="InterPro"/>
</dbReference>
<dbReference type="InterPro" id="IPR019801">
    <property type="entry name" value="Glyco_hydro_35_CS"/>
</dbReference>
<accession>A0AAD3XSV6</accession>
<evidence type="ECO:0000256" key="3">
    <source>
        <dbReference type="ARBA" id="ARBA00009809"/>
    </source>
</evidence>
<gene>
    <name evidence="15" type="ORF">Nepgr_018203</name>
</gene>
<dbReference type="Proteomes" id="UP001279734">
    <property type="component" value="Unassembled WGS sequence"/>
</dbReference>
<dbReference type="Pfam" id="PF01301">
    <property type="entry name" value="Glyco_hydro_35"/>
    <property type="match status" value="1"/>
</dbReference>
<dbReference type="InterPro" id="IPR000922">
    <property type="entry name" value="Lectin_gal-bd_dom"/>
</dbReference>
<keyword evidence="10 11" id="KW-0326">Glycosidase</keyword>